<sequence length="117" mass="13780">MMSDSFSWKITNPLRRIMRIFAPPKDRFGATYFLKRMIEKSTYFDSDWYITHHPEVLENDVDPLQYFITYGLAKWHDPGPNFSCDKYIDKYPDVAVSGIPPFLHFIRHGISEGRSSI</sequence>
<proteinExistence type="predicted"/>
<dbReference type="EMBL" id="CP007783">
    <property type="protein sequence ID" value="AIO31757.1"/>
    <property type="molecule type" value="Genomic_DNA"/>
</dbReference>
<name>A0AAN0RQ45_9BURK</name>
<evidence type="ECO:0000313" key="2">
    <source>
        <dbReference type="Proteomes" id="UP000029413"/>
    </source>
</evidence>
<dbReference type="Proteomes" id="UP000029413">
    <property type="component" value="Chromosome 1"/>
</dbReference>
<gene>
    <name evidence="1" type="ORF">DM39_588</name>
</gene>
<keyword evidence="2" id="KW-1185">Reference proteome</keyword>
<dbReference type="KEGG" id="bcen:DM39_588"/>
<organism evidence="1 2">
    <name type="scientific">Burkholderia cenocepacia</name>
    <dbReference type="NCBI Taxonomy" id="95486"/>
    <lineage>
        <taxon>Bacteria</taxon>
        <taxon>Pseudomonadati</taxon>
        <taxon>Pseudomonadota</taxon>
        <taxon>Betaproteobacteria</taxon>
        <taxon>Burkholderiales</taxon>
        <taxon>Burkholderiaceae</taxon>
        <taxon>Burkholderia</taxon>
        <taxon>Burkholderia cepacia complex</taxon>
    </lineage>
</organism>
<reference evidence="1 2" key="1">
    <citation type="submission" date="2014-05" db="EMBL/GenBank/DDBJ databases">
        <authorList>
            <person name="Bishop-Lilly K.A."/>
            <person name="Broomall S.M."/>
            <person name="Chain P.S."/>
            <person name="Chertkov O."/>
            <person name="Coyne S.R."/>
            <person name="Daligault H.E."/>
            <person name="Davenport K.W."/>
            <person name="Erkkila T."/>
            <person name="Frey K.G."/>
            <person name="Gibbons H.S."/>
            <person name="Gu W."/>
            <person name="Jaissle J."/>
            <person name="Johnson S.L."/>
            <person name="Koroleva G.I."/>
            <person name="Ladner J.T."/>
            <person name="Lo C.-C."/>
            <person name="Minogue T.D."/>
            <person name="Munk C."/>
            <person name="Palacios G.F."/>
            <person name="Redden C.L."/>
            <person name="Rosenzweig C.N."/>
            <person name="Scholz M.B."/>
            <person name="Teshima H."/>
            <person name="Xu Y."/>
        </authorList>
    </citation>
    <scope>NUCLEOTIDE SEQUENCE [LARGE SCALE GENOMIC DNA]</scope>
    <source>
        <strain evidence="1 2">DDS 22E-1</strain>
    </source>
</reference>
<dbReference type="AlphaFoldDB" id="A0AAN0RQ45"/>
<evidence type="ECO:0000313" key="1">
    <source>
        <dbReference type="EMBL" id="AIO31757.1"/>
    </source>
</evidence>
<protein>
    <submittedName>
        <fullName evidence="1">Uncharacterized protein</fullName>
    </submittedName>
</protein>
<accession>A0AAN0RQ45</accession>